<dbReference type="Pfam" id="PF00106">
    <property type="entry name" value="adh_short"/>
    <property type="match status" value="1"/>
</dbReference>
<dbReference type="InterPro" id="IPR002347">
    <property type="entry name" value="SDR_fam"/>
</dbReference>
<keyword evidence="2" id="KW-0560">Oxidoreductase</keyword>
<accession>A0ABS9VIF3</accession>
<dbReference type="PANTHER" id="PTHR44196">
    <property type="entry name" value="DEHYDROGENASE/REDUCTASE SDR FAMILY MEMBER 7B"/>
    <property type="match status" value="1"/>
</dbReference>
<proteinExistence type="inferred from homology"/>
<comment type="similarity">
    <text evidence="1">Belongs to the short-chain dehydrogenases/reductases (SDR) family.</text>
</comment>
<dbReference type="EMBL" id="JAKZHW010000001">
    <property type="protein sequence ID" value="MCH8614755.1"/>
    <property type="molecule type" value="Genomic_DNA"/>
</dbReference>
<name>A0ABS9VIF3_9SPHN</name>
<evidence type="ECO:0000313" key="4">
    <source>
        <dbReference type="Proteomes" id="UP001203058"/>
    </source>
</evidence>
<reference evidence="3 4" key="1">
    <citation type="submission" date="2022-03" db="EMBL/GenBank/DDBJ databases">
        <authorList>
            <person name="Jo J.-H."/>
            <person name="Im W.-T."/>
        </authorList>
    </citation>
    <scope>NUCLEOTIDE SEQUENCE [LARGE SCALE GENOMIC DNA]</scope>
    <source>
        <strain evidence="3 4">SM33</strain>
    </source>
</reference>
<dbReference type="Proteomes" id="UP001203058">
    <property type="component" value="Unassembled WGS sequence"/>
</dbReference>
<sequence length="224" mass="24368">MARLYAAKGARIFLAGRQRERLDTIAQDLQVRGASAVSTYGVDFDDVAAFGPMVEACGSPDRTLIAYGTLPDQQGAEGSADLTAKALLTNFTSPAVLLNLLADRLHSGAAVAVITSVAGERGRQSNYVYGAAKGGLSRFLEGLRHRLAPKGIRVIDVRPGFVDTPMTDGMDKKGPLWAKPERVARDIEKALERRDGPIHTPWFWWGIMAIITRVPARIFHKTKL</sequence>
<organism evidence="3 4">
    <name type="scientific">Sphingomonas telluris</name>
    <dbReference type="NCBI Taxonomy" id="2907998"/>
    <lineage>
        <taxon>Bacteria</taxon>
        <taxon>Pseudomonadati</taxon>
        <taxon>Pseudomonadota</taxon>
        <taxon>Alphaproteobacteria</taxon>
        <taxon>Sphingomonadales</taxon>
        <taxon>Sphingomonadaceae</taxon>
        <taxon>Sphingomonas</taxon>
    </lineage>
</organism>
<comment type="caution">
    <text evidence="3">The sequence shown here is derived from an EMBL/GenBank/DDBJ whole genome shotgun (WGS) entry which is preliminary data.</text>
</comment>
<evidence type="ECO:0000313" key="3">
    <source>
        <dbReference type="EMBL" id="MCH8614755.1"/>
    </source>
</evidence>
<dbReference type="InterPro" id="IPR036291">
    <property type="entry name" value="NAD(P)-bd_dom_sf"/>
</dbReference>
<dbReference type="SUPFAM" id="SSF51735">
    <property type="entry name" value="NAD(P)-binding Rossmann-fold domains"/>
    <property type="match status" value="1"/>
</dbReference>
<protein>
    <submittedName>
        <fullName evidence="3">SDR family NAD(P)-dependent oxidoreductase</fullName>
    </submittedName>
</protein>
<gene>
    <name evidence="3" type="ORF">LZ016_01355</name>
</gene>
<dbReference type="Gene3D" id="3.40.50.720">
    <property type="entry name" value="NAD(P)-binding Rossmann-like Domain"/>
    <property type="match status" value="1"/>
</dbReference>
<dbReference type="PANTHER" id="PTHR44196:SF1">
    <property type="entry name" value="DEHYDROGENASE_REDUCTASE SDR FAMILY MEMBER 7B"/>
    <property type="match status" value="1"/>
</dbReference>
<dbReference type="InterPro" id="IPR020904">
    <property type="entry name" value="Sc_DH/Rdtase_CS"/>
</dbReference>
<dbReference type="PROSITE" id="PS00061">
    <property type="entry name" value="ADH_SHORT"/>
    <property type="match status" value="1"/>
</dbReference>
<dbReference type="PRINTS" id="PR00081">
    <property type="entry name" value="GDHRDH"/>
</dbReference>
<keyword evidence="4" id="KW-1185">Reference proteome</keyword>
<evidence type="ECO:0000256" key="1">
    <source>
        <dbReference type="ARBA" id="ARBA00006484"/>
    </source>
</evidence>
<evidence type="ECO:0000256" key="2">
    <source>
        <dbReference type="ARBA" id="ARBA00023002"/>
    </source>
</evidence>